<dbReference type="Gene3D" id="3.90.190.10">
    <property type="entry name" value="Protein tyrosine phosphatase superfamily"/>
    <property type="match status" value="1"/>
</dbReference>
<feature type="compositionally biased region" description="Basic and acidic residues" evidence="1">
    <location>
        <begin position="422"/>
        <end position="434"/>
    </location>
</feature>
<name>A0A061RKB2_9CHLO</name>
<reference evidence="2" key="1">
    <citation type="submission" date="2014-05" db="EMBL/GenBank/DDBJ databases">
        <title>The transcriptome of the halophilic microalga Tetraselmis sp. GSL018 isolated from the Great Salt Lake, Utah.</title>
        <authorList>
            <person name="Jinkerson R.E."/>
            <person name="D'Adamo S."/>
            <person name="Posewitz M.C."/>
        </authorList>
    </citation>
    <scope>NUCLEOTIDE SEQUENCE</scope>
    <source>
        <strain evidence="2">GSL018</strain>
    </source>
</reference>
<organism evidence="2">
    <name type="scientific">Tetraselmis sp. GSL018</name>
    <dbReference type="NCBI Taxonomy" id="582737"/>
    <lineage>
        <taxon>Eukaryota</taxon>
        <taxon>Viridiplantae</taxon>
        <taxon>Chlorophyta</taxon>
        <taxon>core chlorophytes</taxon>
        <taxon>Chlorodendrophyceae</taxon>
        <taxon>Chlorodendrales</taxon>
        <taxon>Chlorodendraceae</taxon>
        <taxon>Tetraselmis</taxon>
    </lineage>
</organism>
<dbReference type="PANTHER" id="PTHR23339">
    <property type="entry name" value="TYROSINE SPECIFIC PROTEIN PHOSPHATASE AND DUAL SPECIFICITY PROTEIN PHOSPHATASE"/>
    <property type="match status" value="1"/>
</dbReference>
<dbReference type="EMBL" id="GBEZ01015044">
    <property type="protein sequence ID" value="JAC71085.1"/>
    <property type="molecule type" value="Transcribed_RNA"/>
</dbReference>
<proteinExistence type="predicted"/>
<feature type="region of interest" description="Disordered" evidence="1">
    <location>
        <begin position="358"/>
        <end position="434"/>
    </location>
</feature>
<dbReference type="InterPro" id="IPR029021">
    <property type="entry name" value="Prot-tyrosine_phosphatase-like"/>
</dbReference>
<feature type="compositionally biased region" description="Basic residues" evidence="1">
    <location>
        <begin position="404"/>
        <end position="421"/>
    </location>
</feature>
<gene>
    <name evidence="2" type="ORF">TSPGSL018_2707</name>
</gene>
<dbReference type="SMART" id="SM01301">
    <property type="entry name" value="PTPlike_phytase"/>
    <property type="match status" value="1"/>
</dbReference>
<dbReference type="Pfam" id="PF14566">
    <property type="entry name" value="PTPlike_phytase"/>
    <property type="match status" value="1"/>
</dbReference>
<dbReference type="AlphaFoldDB" id="A0A061RKB2"/>
<accession>A0A061RKB2</accession>
<dbReference type="InterPro" id="IPR050561">
    <property type="entry name" value="PTP"/>
</dbReference>
<sequence>MEPLTTFTDWVGAQPELQTLRRSIHANPTGALAPVVPQVAPPLGALQATGGEGLPVPLEEQKMVLSYRKGASLHRNTILKAYHMPRSESSLKVESLPVYTLGSPSVDMLKAFLDSIGCSPGGNGLAVITDITEELTVYIKGKPYVRRELEMPARALHHAGISYSKLQEMEFSLAQDASEEVRQWGGRLLVHHELEKVDLRALGDSGRVGSRLGSVLKRPSAGDQAAAGKAPHHLRSFKSASEITQVVDKNPGAAVVGMWETDLSSEPEDIYNGVTTTKQVFIHLRKMGYRVKYKRIPMSRDRTPVASDIDHLQLQLRSSSPSDNVSQVIMSRTMAGSSCRYVASLLAMFMLKAPLDAQSADDDGGRQLPQAHAADAPVCRGGAPEHPAPPADARVQPRGQAGRGRCHLPLRPHRRYPRGHRPLLDRGQQPRDKL</sequence>
<evidence type="ECO:0000313" key="2">
    <source>
        <dbReference type="EMBL" id="JAC71085.1"/>
    </source>
</evidence>
<evidence type="ECO:0000256" key="1">
    <source>
        <dbReference type="SAM" id="MobiDB-lite"/>
    </source>
</evidence>
<protein>
    <submittedName>
        <fullName evidence="2">Paladin-like isoform x3</fullName>
    </submittedName>
</protein>